<feature type="domain" description="C2H2-type" evidence="8">
    <location>
        <begin position="100"/>
        <end position="127"/>
    </location>
</feature>
<gene>
    <name evidence="9" type="ORF">THRCLA_09595</name>
</gene>
<feature type="domain" description="C2H2-type" evidence="8">
    <location>
        <begin position="40"/>
        <end position="70"/>
    </location>
</feature>
<keyword evidence="4 7" id="KW-0863">Zinc-finger</keyword>
<dbReference type="PROSITE" id="PS00028">
    <property type="entry name" value="ZINC_FINGER_C2H2_1"/>
    <property type="match status" value="7"/>
</dbReference>
<accession>A0A1V9YVS3</accession>
<comment type="subcellular location">
    <subcellularLocation>
        <location evidence="1">Nucleus</location>
    </subcellularLocation>
</comment>
<evidence type="ECO:0000256" key="4">
    <source>
        <dbReference type="ARBA" id="ARBA00022771"/>
    </source>
</evidence>
<protein>
    <recommendedName>
        <fullName evidence="8">C2H2-type domain-containing protein</fullName>
    </recommendedName>
</protein>
<proteinExistence type="predicted"/>
<dbReference type="OrthoDB" id="8117402at2759"/>
<dbReference type="PANTHER" id="PTHR24408:SF58">
    <property type="entry name" value="TRANSCRIPTION FACTOR (TFIIIA), PUTATIVE (AFU_ORTHOLOGUE AFUA_1G05150)-RELATED"/>
    <property type="match status" value="1"/>
</dbReference>
<feature type="domain" description="C2H2-type" evidence="8">
    <location>
        <begin position="203"/>
        <end position="231"/>
    </location>
</feature>
<dbReference type="GO" id="GO:0005634">
    <property type="term" value="C:nucleus"/>
    <property type="evidence" value="ECO:0007669"/>
    <property type="project" value="UniProtKB-SubCell"/>
</dbReference>
<comment type="caution">
    <text evidence="9">The sequence shown here is derived from an EMBL/GenBank/DDBJ whole genome shotgun (WGS) entry which is preliminary data.</text>
</comment>
<evidence type="ECO:0000256" key="6">
    <source>
        <dbReference type="ARBA" id="ARBA00023242"/>
    </source>
</evidence>
<evidence type="ECO:0000256" key="1">
    <source>
        <dbReference type="ARBA" id="ARBA00004123"/>
    </source>
</evidence>
<dbReference type="SMART" id="SM00355">
    <property type="entry name" value="ZnF_C2H2"/>
    <property type="match status" value="8"/>
</dbReference>
<evidence type="ECO:0000259" key="8">
    <source>
        <dbReference type="PROSITE" id="PS50157"/>
    </source>
</evidence>
<dbReference type="AlphaFoldDB" id="A0A1V9YVS3"/>
<dbReference type="InterPro" id="IPR013087">
    <property type="entry name" value="Znf_C2H2_type"/>
</dbReference>
<evidence type="ECO:0000256" key="2">
    <source>
        <dbReference type="ARBA" id="ARBA00022723"/>
    </source>
</evidence>
<dbReference type="PROSITE" id="PS50157">
    <property type="entry name" value="ZINC_FINGER_C2H2_2"/>
    <property type="match status" value="7"/>
</dbReference>
<evidence type="ECO:0000256" key="7">
    <source>
        <dbReference type="PROSITE-ProRule" id="PRU00042"/>
    </source>
</evidence>
<dbReference type="SUPFAM" id="SSF57667">
    <property type="entry name" value="beta-beta-alpha zinc fingers"/>
    <property type="match status" value="4"/>
</dbReference>
<dbReference type="GO" id="GO:0008270">
    <property type="term" value="F:zinc ion binding"/>
    <property type="evidence" value="ECO:0007669"/>
    <property type="project" value="UniProtKB-KW"/>
</dbReference>
<dbReference type="Pfam" id="PF12874">
    <property type="entry name" value="zf-met"/>
    <property type="match status" value="1"/>
</dbReference>
<dbReference type="STRING" id="74557.A0A1V9YVS3"/>
<feature type="domain" description="C2H2-type" evidence="8">
    <location>
        <begin position="12"/>
        <end position="39"/>
    </location>
</feature>
<organism evidence="9 10">
    <name type="scientific">Thraustotheca clavata</name>
    <dbReference type="NCBI Taxonomy" id="74557"/>
    <lineage>
        <taxon>Eukaryota</taxon>
        <taxon>Sar</taxon>
        <taxon>Stramenopiles</taxon>
        <taxon>Oomycota</taxon>
        <taxon>Saprolegniomycetes</taxon>
        <taxon>Saprolegniales</taxon>
        <taxon>Achlyaceae</taxon>
        <taxon>Thraustotheca</taxon>
    </lineage>
</organism>
<name>A0A1V9YVS3_9STRA</name>
<dbReference type="EMBL" id="JNBS01002665">
    <property type="protein sequence ID" value="OQR89757.1"/>
    <property type="molecule type" value="Genomic_DNA"/>
</dbReference>
<feature type="domain" description="C2H2-type" evidence="8">
    <location>
        <begin position="232"/>
        <end position="260"/>
    </location>
</feature>
<evidence type="ECO:0000256" key="5">
    <source>
        <dbReference type="ARBA" id="ARBA00022833"/>
    </source>
</evidence>
<sequence>MKDEGNNERRDHVCDECGATFMKNAHLIQHQHVHDDAREYVCDVEGCTKTYQRKDHLNRHVKAVHENRAYTCERCGAVFVYKHALVRHITTAHENVNRPYVCRVCQVSFKKKSALQAHSFVHTGILPFPCPEPGCGAAFRKKCLLSKHTVSKHFNNAADVPCFGVDDGDVVNAIQCPQCPLKLNSMKNLTAHLKAHEIANEQFPCPDCDKVYTTKPNLNAHRRAVHEKQMRFTCVCCLEAFTYKHVLKRHLARFHSDHPQGKSIINPPSKPLPLMNEDKVRSRLLGSNDSPNAKPLNDILPLDDADHAWMSALVDENSFKPIVDEDTEEIVLL</sequence>
<dbReference type="Pfam" id="PF00096">
    <property type="entry name" value="zf-C2H2"/>
    <property type="match status" value="4"/>
</dbReference>
<dbReference type="Proteomes" id="UP000243217">
    <property type="component" value="Unassembled WGS sequence"/>
</dbReference>
<evidence type="ECO:0000256" key="3">
    <source>
        <dbReference type="ARBA" id="ARBA00022737"/>
    </source>
</evidence>
<dbReference type="PANTHER" id="PTHR24408">
    <property type="entry name" value="ZINC FINGER PROTEIN"/>
    <property type="match status" value="1"/>
</dbReference>
<keyword evidence="6" id="KW-0539">Nucleus</keyword>
<feature type="domain" description="C2H2-type" evidence="8">
    <location>
        <begin position="128"/>
        <end position="158"/>
    </location>
</feature>
<dbReference type="FunFam" id="3.30.160.60:FF:000145">
    <property type="entry name" value="Zinc finger protein 574"/>
    <property type="match status" value="1"/>
</dbReference>
<reference evidence="9 10" key="1">
    <citation type="journal article" date="2014" name="Genome Biol. Evol.">
        <title>The secreted proteins of Achlya hypogyna and Thraustotheca clavata identify the ancestral oomycete secretome and reveal gene acquisitions by horizontal gene transfer.</title>
        <authorList>
            <person name="Misner I."/>
            <person name="Blouin N."/>
            <person name="Leonard G."/>
            <person name="Richards T.A."/>
            <person name="Lane C.E."/>
        </authorList>
    </citation>
    <scope>NUCLEOTIDE SEQUENCE [LARGE SCALE GENOMIC DNA]</scope>
    <source>
        <strain evidence="9 10">ATCC 34112</strain>
    </source>
</reference>
<feature type="domain" description="C2H2-type" evidence="8">
    <location>
        <begin position="70"/>
        <end position="98"/>
    </location>
</feature>
<evidence type="ECO:0000313" key="10">
    <source>
        <dbReference type="Proteomes" id="UP000243217"/>
    </source>
</evidence>
<dbReference type="Gene3D" id="3.30.160.60">
    <property type="entry name" value="Classic Zinc Finger"/>
    <property type="match status" value="5"/>
</dbReference>
<dbReference type="GO" id="GO:0000981">
    <property type="term" value="F:DNA-binding transcription factor activity, RNA polymerase II-specific"/>
    <property type="evidence" value="ECO:0007669"/>
    <property type="project" value="TreeGrafter"/>
</dbReference>
<keyword evidence="10" id="KW-1185">Reference proteome</keyword>
<keyword evidence="5" id="KW-0862">Zinc</keyword>
<dbReference type="GO" id="GO:0043565">
    <property type="term" value="F:sequence-specific DNA binding"/>
    <property type="evidence" value="ECO:0007669"/>
    <property type="project" value="TreeGrafter"/>
</dbReference>
<keyword evidence="2" id="KW-0479">Metal-binding</keyword>
<dbReference type="InterPro" id="IPR036236">
    <property type="entry name" value="Znf_C2H2_sf"/>
</dbReference>
<keyword evidence="3" id="KW-0677">Repeat</keyword>
<evidence type="ECO:0000313" key="9">
    <source>
        <dbReference type="EMBL" id="OQR89757.1"/>
    </source>
</evidence>